<evidence type="ECO:0000313" key="2">
    <source>
        <dbReference type="EMBL" id="KAK0180581.1"/>
    </source>
</evidence>
<accession>A0AA39L0M7</accession>
<dbReference type="Proteomes" id="UP001168972">
    <property type="component" value="Unassembled WGS sequence"/>
</dbReference>
<dbReference type="InterPro" id="IPR049012">
    <property type="entry name" value="Mutator_transp_dom"/>
</dbReference>
<keyword evidence="3" id="KW-1185">Reference proteome</keyword>
<dbReference type="Pfam" id="PF20700">
    <property type="entry name" value="Mutator"/>
    <property type="match status" value="1"/>
</dbReference>
<organism evidence="2 3">
    <name type="scientific">Microctonus hyperodae</name>
    <name type="common">Parasitoid wasp</name>
    <dbReference type="NCBI Taxonomy" id="165561"/>
    <lineage>
        <taxon>Eukaryota</taxon>
        <taxon>Metazoa</taxon>
        <taxon>Ecdysozoa</taxon>
        <taxon>Arthropoda</taxon>
        <taxon>Hexapoda</taxon>
        <taxon>Insecta</taxon>
        <taxon>Pterygota</taxon>
        <taxon>Neoptera</taxon>
        <taxon>Endopterygota</taxon>
        <taxon>Hymenoptera</taxon>
        <taxon>Apocrita</taxon>
        <taxon>Ichneumonoidea</taxon>
        <taxon>Braconidae</taxon>
        <taxon>Euphorinae</taxon>
        <taxon>Microctonus</taxon>
    </lineage>
</organism>
<feature type="domain" description="Mutator-like transposase" evidence="1">
    <location>
        <begin position="60"/>
        <end position="205"/>
    </location>
</feature>
<proteinExistence type="predicted"/>
<dbReference type="EMBL" id="JAQQBR010000002">
    <property type="protein sequence ID" value="KAK0180581.1"/>
    <property type="molecule type" value="Genomic_DNA"/>
</dbReference>
<comment type="caution">
    <text evidence="2">The sequence shown here is derived from an EMBL/GenBank/DDBJ whole genome shotgun (WGS) entry which is preliminary data.</text>
</comment>
<evidence type="ECO:0000259" key="1">
    <source>
        <dbReference type="Pfam" id="PF20700"/>
    </source>
</evidence>
<dbReference type="AlphaFoldDB" id="A0AA39L0M7"/>
<protein>
    <recommendedName>
        <fullName evidence="1">Mutator-like transposase domain-containing protein</fullName>
    </recommendedName>
</protein>
<gene>
    <name evidence="2" type="ORF">PV327_002948</name>
</gene>
<sequence>MNENSKKKVFNWKGKRVTEKVYNLRVRQVKVGKNLRSVYGCKKEKANLKESATESNNLEGRRIVHLKTLFEHIFYKCQKCDTMVPLNNTVDEERIGLASIFTVQCENCRGKIRFAIDKKHQVKKQCTRTKARSHYDVNTRAAMGALNAGVGNTHINKILASLNIPPLYINCYKTHETEVGTVAEEMARESCIAATLMERELSIQNVDKLRNLL</sequence>
<reference evidence="2" key="1">
    <citation type="journal article" date="2023" name="bioRxiv">
        <title>Scaffold-level genome assemblies of two parasitoid biocontrol wasps reveal the parthenogenesis mechanism and an associated novel virus.</title>
        <authorList>
            <person name="Inwood S."/>
            <person name="Skelly J."/>
            <person name="Guhlin J."/>
            <person name="Harrop T."/>
            <person name="Goldson S."/>
            <person name="Dearden P."/>
        </authorList>
    </citation>
    <scope>NUCLEOTIDE SEQUENCE</scope>
    <source>
        <strain evidence="2">Lincoln</strain>
        <tissue evidence="2">Whole body</tissue>
    </source>
</reference>
<reference evidence="2" key="2">
    <citation type="submission" date="2023-03" db="EMBL/GenBank/DDBJ databases">
        <authorList>
            <person name="Inwood S.N."/>
            <person name="Skelly J.G."/>
            <person name="Guhlin J."/>
            <person name="Harrop T.W.R."/>
            <person name="Goldson S.G."/>
            <person name="Dearden P.K."/>
        </authorList>
    </citation>
    <scope>NUCLEOTIDE SEQUENCE</scope>
    <source>
        <strain evidence="2">Lincoln</strain>
        <tissue evidence="2">Whole body</tissue>
    </source>
</reference>
<evidence type="ECO:0000313" key="3">
    <source>
        <dbReference type="Proteomes" id="UP001168972"/>
    </source>
</evidence>
<name>A0AA39L0M7_MICHY</name>